<accession>A0A564Y882</accession>
<reference evidence="1 2" key="1">
    <citation type="submission" date="2019-07" db="EMBL/GenBank/DDBJ databases">
        <authorList>
            <person name="Jastrzebski P J."/>
            <person name="Paukszto L."/>
            <person name="Jastrzebski P J."/>
        </authorList>
    </citation>
    <scope>NUCLEOTIDE SEQUENCE [LARGE SCALE GENOMIC DNA]</scope>
    <source>
        <strain evidence="1 2">WMS-il1</strain>
    </source>
</reference>
<evidence type="ECO:0000313" key="1">
    <source>
        <dbReference type="EMBL" id="VUZ43505.1"/>
    </source>
</evidence>
<dbReference type="EMBL" id="CABIJS010000111">
    <property type="protein sequence ID" value="VUZ43505.1"/>
    <property type="molecule type" value="Genomic_DNA"/>
</dbReference>
<protein>
    <submittedName>
        <fullName evidence="1">Uncharacterized protein</fullName>
    </submittedName>
</protein>
<sequence>MDKNRGKSMHDILPNVFKCLKEQQYIGSTVHQDLEYNFHTFLGEVVSLCGQKQLKRVI</sequence>
<dbReference type="AlphaFoldDB" id="A0A564Y882"/>
<proteinExistence type="predicted"/>
<evidence type="ECO:0000313" key="2">
    <source>
        <dbReference type="Proteomes" id="UP000321570"/>
    </source>
</evidence>
<organism evidence="1 2">
    <name type="scientific">Hymenolepis diminuta</name>
    <name type="common">Rat tapeworm</name>
    <dbReference type="NCBI Taxonomy" id="6216"/>
    <lineage>
        <taxon>Eukaryota</taxon>
        <taxon>Metazoa</taxon>
        <taxon>Spiralia</taxon>
        <taxon>Lophotrochozoa</taxon>
        <taxon>Platyhelminthes</taxon>
        <taxon>Cestoda</taxon>
        <taxon>Eucestoda</taxon>
        <taxon>Cyclophyllidea</taxon>
        <taxon>Hymenolepididae</taxon>
        <taxon>Hymenolepis</taxon>
    </lineage>
</organism>
<gene>
    <name evidence="1" type="ORF">WMSIL1_LOCUS3868</name>
</gene>
<dbReference type="Proteomes" id="UP000321570">
    <property type="component" value="Unassembled WGS sequence"/>
</dbReference>
<name>A0A564Y882_HYMDI</name>
<keyword evidence="2" id="KW-1185">Reference proteome</keyword>